<dbReference type="PATRIC" id="fig|882.5.peg.2180"/>
<dbReference type="Pfam" id="PF00497">
    <property type="entry name" value="SBP_bac_3"/>
    <property type="match status" value="1"/>
</dbReference>
<keyword evidence="2" id="KW-0812">Transmembrane</keyword>
<feature type="transmembrane region" description="Helical" evidence="2">
    <location>
        <begin position="12"/>
        <end position="30"/>
    </location>
</feature>
<evidence type="ECO:0000256" key="1">
    <source>
        <dbReference type="ARBA" id="ARBA00022729"/>
    </source>
</evidence>
<dbReference type="eggNOG" id="COG0834">
    <property type="taxonomic scope" value="Bacteria"/>
</dbReference>
<organism evidence="4 5">
    <name type="scientific">Nitratidesulfovibrio vulgaris (strain ATCC 29579 / DSM 644 / CCUG 34227 / NCIMB 8303 / VKM B-1760 / Hildenborough)</name>
    <name type="common">Desulfovibrio vulgaris</name>
    <dbReference type="NCBI Taxonomy" id="882"/>
    <lineage>
        <taxon>Bacteria</taxon>
        <taxon>Pseudomonadati</taxon>
        <taxon>Thermodesulfobacteriota</taxon>
        <taxon>Desulfovibrionia</taxon>
        <taxon>Desulfovibrionales</taxon>
        <taxon>Desulfovibrionaceae</taxon>
        <taxon>Nitratidesulfovibrio</taxon>
    </lineage>
</organism>
<dbReference type="SMART" id="SM00062">
    <property type="entry name" value="PBPb"/>
    <property type="match status" value="1"/>
</dbReference>
<dbReference type="SMR" id="Q729E2"/>
<proteinExistence type="predicted"/>
<dbReference type="InterPro" id="IPR001638">
    <property type="entry name" value="Solute-binding_3/MltF_N"/>
</dbReference>
<keyword evidence="1" id="KW-0732">Signal</keyword>
<dbReference type="HOGENOM" id="CLU_064076_3_1_7"/>
<dbReference type="PhylomeDB" id="Q729E2"/>
<dbReference type="KEGG" id="dvu:DVU_2409"/>
<evidence type="ECO:0000313" key="4">
    <source>
        <dbReference type="EMBL" id="AAS96882.1"/>
    </source>
</evidence>
<dbReference type="Proteomes" id="UP000002194">
    <property type="component" value="Chromosome"/>
</dbReference>
<dbReference type="SUPFAM" id="SSF53850">
    <property type="entry name" value="Periplasmic binding protein-like II"/>
    <property type="match status" value="1"/>
</dbReference>
<dbReference type="AlphaFoldDB" id="Q729E2"/>
<evidence type="ECO:0000256" key="2">
    <source>
        <dbReference type="SAM" id="Phobius"/>
    </source>
</evidence>
<protein>
    <submittedName>
        <fullName evidence="4">Bacterial extracellular solute-binding proteins, family 3</fullName>
    </submittedName>
</protein>
<dbReference type="STRING" id="882.DVU_2409"/>
<dbReference type="PANTHER" id="PTHR35936:SF25">
    <property type="entry name" value="ABC TRANSPORTER SUBSTRATE-BINDING PROTEIN"/>
    <property type="match status" value="1"/>
</dbReference>
<dbReference type="EMBL" id="AE017285">
    <property type="protein sequence ID" value="AAS96882.1"/>
    <property type="molecule type" value="Genomic_DNA"/>
</dbReference>
<dbReference type="EnsemblBacteria" id="AAS96882">
    <property type="protein sequence ID" value="AAS96882"/>
    <property type="gene ID" value="DVU_2409"/>
</dbReference>
<dbReference type="PANTHER" id="PTHR35936">
    <property type="entry name" value="MEMBRANE-BOUND LYTIC MUREIN TRANSGLYCOSYLASE F"/>
    <property type="match status" value="1"/>
</dbReference>
<dbReference type="OrthoDB" id="5296159at2"/>
<keyword evidence="2" id="KW-0472">Membrane</keyword>
<dbReference type="Gene3D" id="3.40.190.10">
    <property type="entry name" value="Periplasmic binding protein-like II"/>
    <property type="match status" value="2"/>
</dbReference>
<accession>Q729E2</accession>
<keyword evidence="2" id="KW-1133">Transmembrane helix</keyword>
<evidence type="ECO:0000313" key="5">
    <source>
        <dbReference type="Proteomes" id="UP000002194"/>
    </source>
</evidence>
<sequence length="270" mass="29745">MDTGGGQVKNCFRIGLLALMVSGLSVMGFGTDASRAESTSRPVIATADPWPPYADPAHPAHGLTLEILSLALGRSGYTVTMVYLPWVRAEQRLERGGVDLLINCWRTEARAKRYLFSRPFARNRLLFMQRAGESFVFAGQESLKGKTVGTIRGYGYTDAFMADTSIRREEVTNFKDNVRKLVSGRVDLIIEDELVARTQLEQLPADLAGQVAFIEPPLVTNDLYVVAYPDNPGAQDIIRAFDAGLAAMIADGSYKALMERYDAAESRVDR</sequence>
<name>Q729E2_NITV2</name>
<evidence type="ECO:0000259" key="3">
    <source>
        <dbReference type="SMART" id="SM00062"/>
    </source>
</evidence>
<gene>
    <name evidence="4" type="ordered locus">DVU_2409</name>
</gene>
<feature type="domain" description="Solute-binding protein family 3/N-terminal" evidence="3">
    <location>
        <begin position="64"/>
        <end position="265"/>
    </location>
</feature>
<dbReference type="CDD" id="cd13704">
    <property type="entry name" value="PBP2_HisK"/>
    <property type="match status" value="1"/>
</dbReference>
<dbReference type="PaxDb" id="882-DVU_2409"/>
<keyword evidence="5" id="KW-1185">Reference proteome</keyword>
<reference evidence="4 5" key="1">
    <citation type="journal article" date="2004" name="Nat. Biotechnol.">
        <title>The genome sequence of the anaerobic, sulfate-reducing bacterium Desulfovibrio vulgaris Hildenborough.</title>
        <authorList>
            <person name="Heidelberg J.F."/>
            <person name="Seshadri R."/>
            <person name="Haveman S.A."/>
            <person name="Hemme C.L."/>
            <person name="Paulsen I.T."/>
            <person name="Kolonay J.F."/>
            <person name="Eisen J.A."/>
            <person name="Ward N."/>
            <person name="Methe B."/>
            <person name="Brinkac L.M."/>
            <person name="Daugherty S.C."/>
            <person name="Deboy R.T."/>
            <person name="Dodson R.J."/>
            <person name="Durkin A.S."/>
            <person name="Madupu R."/>
            <person name="Nelson W.C."/>
            <person name="Sullivan S.A."/>
            <person name="Fouts D."/>
            <person name="Haft D.H."/>
            <person name="Selengut J."/>
            <person name="Peterson J.D."/>
            <person name="Davidsen T.M."/>
            <person name="Zafar N."/>
            <person name="Zhou L."/>
            <person name="Radune D."/>
            <person name="Dimitrov G."/>
            <person name="Hance M."/>
            <person name="Tran K."/>
            <person name="Khouri H."/>
            <person name="Gill J."/>
            <person name="Utterback T.R."/>
            <person name="Feldblyum T.V."/>
            <person name="Wall J.D."/>
            <person name="Voordouw G."/>
            <person name="Fraser C.M."/>
        </authorList>
    </citation>
    <scope>NUCLEOTIDE SEQUENCE [LARGE SCALE GENOMIC DNA]</scope>
    <source>
        <strain evidence="5">ATCC 29579 / DSM 644 / NCIMB 8303 / VKM B-1760 / Hildenborough</strain>
    </source>
</reference>